<dbReference type="Gene3D" id="1.20.140.40">
    <property type="entry name" value="Invertase/pectin methylesterase inhibitor family protein"/>
    <property type="match status" value="1"/>
</dbReference>
<feature type="chain" id="PRO_5043620746" description="Pectinesterase inhibitor domain-containing protein" evidence="1">
    <location>
        <begin position="27"/>
        <end position="179"/>
    </location>
</feature>
<accession>A0AAW1H0F9</accession>
<evidence type="ECO:0008006" key="4">
    <source>
        <dbReference type="Google" id="ProtNLM"/>
    </source>
</evidence>
<protein>
    <recommendedName>
        <fullName evidence="4">Pectinesterase inhibitor domain-containing protein</fullName>
    </recommendedName>
</protein>
<keyword evidence="1" id="KW-0732">Signal</keyword>
<comment type="caution">
    <text evidence="2">The sequence shown here is derived from an EMBL/GenBank/DDBJ whole genome shotgun (WGS) entry which is preliminary data.</text>
</comment>
<dbReference type="AlphaFoldDB" id="A0AAW1H0F9"/>
<sequence length="179" mass="19568">MYVETTQVITLVLLTISLQNPRLVNGDDDLVTRLCKATTSYTGCRDCMVSVPGGVTTTDTGVLETVMTCATRAMDGLYQEAYAYQSKATDPALKDALDVCLDRNEATRPSMNEVVSKVRSRDFNSAKAIIISQILAVVNTCADDAKSKRVQLPLVVSNELEIVNDVWDGLVLKMLDSLR</sequence>
<dbReference type="SUPFAM" id="SSF101148">
    <property type="entry name" value="Plant invertase/pectin methylesterase inhibitor"/>
    <property type="match status" value="1"/>
</dbReference>
<evidence type="ECO:0000313" key="3">
    <source>
        <dbReference type="Proteomes" id="UP001443914"/>
    </source>
</evidence>
<proteinExistence type="predicted"/>
<dbReference type="GO" id="GO:0004857">
    <property type="term" value="F:enzyme inhibitor activity"/>
    <property type="evidence" value="ECO:0007669"/>
    <property type="project" value="InterPro"/>
</dbReference>
<reference evidence="2" key="1">
    <citation type="submission" date="2024-03" db="EMBL/GenBank/DDBJ databases">
        <title>WGS assembly of Saponaria officinalis var. Norfolk2.</title>
        <authorList>
            <person name="Jenkins J."/>
            <person name="Shu S."/>
            <person name="Grimwood J."/>
            <person name="Barry K."/>
            <person name="Goodstein D."/>
            <person name="Schmutz J."/>
            <person name="Leebens-Mack J."/>
            <person name="Osbourn A."/>
        </authorList>
    </citation>
    <scope>NUCLEOTIDE SEQUENCE [LARGE SCALE GENOMIC DNA]</scope>
    <source>
        <strain evidence="2">JIC</strain>
    </source>
</reference>
<keyword evidence="3" id="KW-1185">Reference proteome</keyword>
<name>A0AAW1H0F9_SAPOF</name>
<dbReference type="EMBL" id="JBDFQZ010000013">
    <property type="protein sequence ID" value="KAK9669540.1"/>
    <property type="molecule type" value="Genomic_DNA"/>
</dbReference>
<dbReference type="InterPro" id="IPR035513">
    <property type="entry name" value="Invertase/methylesterase_inhib"/>
</dbReference>
<dbReference type="Proteomes" id="UP001443914">
    <property type="component" value="Unassembled WGS sequence"/>
</dbReference>
<organism evidence="2 3">
    <name type="scientific">Saponaria officinalis</name>
    <name type="common">Common soapwort</name>
    <name type="synonym">Lychnis saponaria</name>
    <dbReference type="NCBI Taxonomy" id="3572"/>
    <lineage>
        <taxon>Eukaryota</taxon>
        <taxon>Viridiplantae</taxon>
        <taxon>Streptophyta</taxon>
        <taxon>Embryophyta</taxon>
        <taxon>Tracheophyta</taxon>
        <taxon>Spermatophyta</taxon>
        <taxon>Magnoliopsida</taxon>
        <taxon>eudicotyledons</taxon>
        <taxon>Gunneridae</taxon>
        <taxon>Pentapetalae</taxon>
        <taxon>Caryophyllales</taxon>
        <taxon>Caryophyllaceae</taxon>
        <taxon>Caryophylleae</taxon>
        <taxon>Saponaria</taxon>
    </lineage>
</organism>
<dbReference type="NCBIfam" id="TIGR01614">
    <property type="entry name" value="PME_inhib"/>
    <property type="match status" value="1"/>
</dbReference>
<feature type="signal peptide" evidence="1">
    <location>
        <begin position="1"/>
        <end position="26"/>
    </location>
</feature>
<evidence type="ECO:0000256" key="1">
    <source>
        <dbReference type="SAM" id="SignalP"/>
    </source>
</evidence>
<dbReference type="InterPro" id="IPR006501">
    <property type="entry name" value="Pectinesterase_inhib_dom"/>
</dbReference>
<evidence type="ECO:0000313" key="2">
    <source>
        <dbReference type="EMBL" id="KAK9669540.1"/>
    </source>
</evidence>
<gene>
    <name evidence="2" type="ORF">RND81_13G137900</name>
</gene>